<organism evidence="1 2">
    <name type="scientific">Dermatophagoides pteronyssinus</name>
    <name type="common">European house dust mite</name>
    <dbReference type="NCBI Taxonomy" id="6956"/>
    <lineage>
        <taxon>Eukaryota</taxon>
        <taxon>Metazoa</taxon>
        <taxon>Ecdysozoa</taxon>
        <taxon>Arthropoda</taxon>
        <taxon>Chelicerata</taxon>
        <taxon>Arachnida</taxon>
        <taxon>Acari</taxon>
        <taxon>Acariformes</taxon>
        <taxon>Sarcoptiformes</taxon>
        <taxon>Astigmata</taxon>
        <taxon>Psoroptidia</taxon>
        <taxon>Analgoidea</taxon>
        <taxon>Pyroglyphidae</taxon>
        <taxon>Dermatophagoidinae</taxon>
        <taxon>Dermatophagoides</taxon>
    </lineage>
</organism>
<evidence type="ECO:0000313" key="1">
    <source>
        <dbReference type="EMBL" id="KAH9419643.1"/>
    </source>
</evidence>
<gene>
    <name evidence="1" type="ORF">DERP_009701</name>
</gene>
<proteinExistence type="predicted"/>
<dbReference type="Proteomes" id="UP000887458">
    <property type="component" value="Unassembled WGS sequence"/>
</dbReference>
<reference evidence="1 2" key="2">
    <citation type="journal article" date="2022" name="Mol. Biol. Evol.">
        <title>Comparative Genomics Reveals Insights into the Divergent Evolution of Astigmatic Mites and Household Pest Adaptations.</title>
        <authorList>
            <person name="Xiong Q."/>
            <person name="Wan A.T."/>
            <person name="Liu X."/>
            <person name="Fung C.S."/>
            <person name="Xiao X."/>
            <person name="Malainual N."/>
            <person name="Hou J."/>
            <person name="Wang L."/>
            <person name="Wang M."/>
            <person name="Yang K.Y."/>
            <person name="Cui Y."/>
            <person name="Leung E.L."/>
            <person name="Nong W."/>
            <person name="Shin S.K."/>
            <person name="Au S.W."/>
            <person name="Jeong K.Y."/>
            <person name="Chew F.T."/>
            <person name="Hui J.H."/>
            <person name="Leung T.F."/>
            <person name="Tungtrongchitr A."/>
            <person name="Zhong N."/>
            <person name="Liu Z."/>
            <person name="Tsui S.K."/>
        </authorList>
    </citation>
    <scope>NUCLEOTIDE SEQUENCE [LARGE SCALE GENOMIC DNA]</scope>
    <source>
        <strain evidence="1">Derp</strain>
    </source>
</reference>
<reference evidence="1 2" key="1">
    <citation type="journal article" date="2018" name="J. Allergy Clin. Immunol.">
        <title>High-quality assembly of Dermatophagoides pteronyssinus genome and transcriptome reveals a wide range of novel allergens.</title>
        <authorList>
            <person name="Liu X.Y."/>
            <person name="Yang K.Y."/>
            <person name="Wang M.Q."/>
            <person name="Kwok J.S."/>
            <person name="Zeng X."/>
            <person name="Yang Z."/>
            <person name="Xiao X.J."/>
            <person name="Lau C.P."/>
            <person name="Li Y."/>
            <person name="Huang Z.M."/>
            <person name="Ba J.G."/>
            <person name="Yim A.K."/>
            <person name="Ouyang C.Y."/>
            <person name="Ngai S.M."/>
            <person name="Chan T.F."/>
            <person name="Leung E.L."/>
            <person name="Liu L."/>
            <person name="Liu Z.G."/>
            <person name="Tsui S.K."/>
        </authorList>
    </citation>
    <scope>NUCLEOTIDE SEQUENCE [LARGE SCALE GENOMIC DNA]</scope>
    <source>
        <strain evidence="1">Derp</strain>
    </source>
</reference>
<accession>A0ABQ8JB77</accession>
<comment type="caution">
    <text evidence="1">The sequence shown here is derived from an EMBL/GenBank/DDBJ whole genome shotgun (WGS) entry which is preliminary data.</text>
</comment>
<keyword evidence="2" id="KW-1185">Reference proteome</keyword>
<sequence length="81" mass="9491">MNKIYISTAKIDNIHDDDGDNNDGFFQSAHKLFTIFTLNDYFQSYCPLIVIIILCLVHTENSHCSIVKYFYICNENDHRLL</sequence>
<dbReference type="EMBL" id="NJHN03000058">
    <property type="protein sequence ID" value="KAH9419643.1"/>
    <property type="molecule type" value="Genomic_DNA"/>
</dbReference>
<protein>
    <submittedName>
        <fullName evidence="1">Uncharacterized protein</fullName>
    </submittedName>
</protein>
<evidence type="ECO:0000313" key="2">
    <source>
        <dbReference type="Proteomes" id="UP000887458"/>
    </source>
</evidence>
<name>A0ABQ8JB77_DERPT</name>